<evidence type="ECO:0000256" key="1">
    <source>
        <dbReference type="ARBA" id="ARBA00004141"/>
    </source>
</evidence>
<feature type="transmembrane region" description="Helical" evidence="6">
    <location>
        <begin position="264"/>
        <end position="281"/>
    </location>
</feature>
<evidence type="ECO:0000256" key="4">
    <source>
        <dbReference type="ARBA" id="ARBA00022989"/>
    </source>
</evidence>
<keyword evidence="5 6" id="KW-0472">Membrane</keyword>
<sequence length="507" mass="56300">MQKRTLSFWEIWNMSFGFLGIQFGFALQNANTSRIFETLGAEVENIPILWIAAPVTGLVVQPIVGYFSDRTWTRLGRRRPYFLIGAILSSIALFIMPNSPALWVAAGTLWIMDASINISMEPFRAFVGDNLPTRQRTLGFAMQSFFIGTGAVIGSLLPYMFSNWFGVSNTAPAGEIPDSVKWSFYVGGVAFLSAVLWTVFKTKEYSPEELAAFEKTEKETRPERIEIQDTEKNIKKQFNTGLGMFLSGAIVSFLIYNYDLTKELYILFIGLLLVGILFIVASQLRKKKVQNGFTVILTDMINMPETMKQLAWVQFFSWFALFSLWIYTTPAVTGHVFGALDTTSELYNDSADWVTVMFTVYNGIAAAVAFLLPVLAGKTSNKFTHMIALVLGGLSLISIYFLSSKTGLLVLMIGVGVAWASILSIPYAMLSGSLPSAKMGYYMGVFNFFVVIPQIVAATVLGFLVKELFNNEPIYALIVGGFAMIISGLLTLRVKTNKRLNIDESAE</sequence>
<dbReference type="EMBL" id="BMXB01000002">
    <property type="protein sequence ID" value="GHA29500.1"/>
    <property type="molecule type" value="Genomic_DNA"/>
</dbReference>
<feature type="transmembrane region" description="Helical" evidence="6">
    <location>
        <begin position="182"/>
        <end position="200"/>
    </location>
</feature>
<dbReference type="GO" id="GO:0022857">
    <property type="term" value="F:transmembrane transporter activity"/>
    <property type="evidence" value="ECO:0007669"/>
    <property type="project" value="InterPro"/>
</dbReference>
<keyword evidence="4 6" id="KW-1133">Transmembrane helix</keyword>
<name>A0A918VVV0_9FLAO</name>
<feature type="transmembrane region" description="Helical" evidence="6">
    <location>
        <begin position="238"/>
        <end position="258"/>
    </location>
</feature>
<dbReference type="GO" id="GO:0016020">
    <property type="term" value="C:membrane"/>
    <property type="evidence" value="ECO:0007669"/>
    <property type="project" value="UniProtKB-SubCell"/>
</dbReference>
<feature type="transmembrane region" description="Helical" evidence="6">
    <location>
        <begin position="383"/>
        <end position="402"/>
    </location>
</feature>
<feature type="transmembrane region" description="Helical" evidence="6">
    <location>
        <begin position="140"/>
        <end position="162"/>
    </location>
</feature>
<proteinExistence type="predicted"/>
<dbReference type="Pfam" id="PF07690">
    <property type="entry name" value="MFS_1"/>
    <property type="match status" value="1"/>
</dbReference>
<comment type="caution">
    <text evidence="7">The sequence shown here is derived from an EMBL/GenBank/DDBJ whole genome shotgun (WGS) entry which is preliminary data.</text>
</comment>
<protein>
    <submittedName>
        <fullName evidence="7">MFS transporter</fullName>
    </submittedName>
</protein>
<feature type="transmembrane region" description="Helical" evidence="6">
    <location>
        <begin position="353"/>
        <end position="376"/>
    </location>
</feature>
<reference evidence="7" key="2">
    <citation type="submission" date="2020-09" db="EMBL/GenBank/DDBJ databases">
        <authorList>
            <person name="Sun Q."/>
            <person name="Kim S."/>
        </authorList>
    </citation>
    <scope>NUCLEOTIDE SEQUENCE</scope>
    <source>
        <strain evidence="7">KCTC 12719</strain>
    </source>
</reference>
<dbReference type="InterPro" id="IPR011701">
    <property type="entry name" value="MFS"/>
</dbReference>
<feature type="transmembrane region" description="Helical" evidence="6">
    <location>
        <begin position="102"/>
        <end position="120"/>
    </location>
</feature>
<keyword evidence="2" id="KW-0813">Transport</keyword>
<gene>
    <name evidence="7" type="primary">malT</name>
    <name evidence="7" type="ORF">GCM10007103_08400</name>
</gene>
<keyword evidence="8" id="KW-1185">Reference proteome</keyword>
<dbReference type="AlphaFoldDB" id="A0A918VVV0"/>
<evidence type="ECO:0000256" key="5">
    <source>
        <dbReference type="ARBA" id="ARBA00023136"/>
    </source>
</evidence>
<dbReference type="InterPro" id="IPR036259">
    <property type="entry name" value="MFS_trans_sf"/>
</dbReference>
<keyword evidence="3 6" id="KW-0812">Transmembrane</keyword>
<feature type="transmembrane region" description="Helical" evidence="6">
    <location>
        <begin position="408"/>
        <end position="429"/>
    </location>
</feature>
<dbReference type="SUPFAM" id="SSF103473">
    <property type="entry name" value="MFS general substrate transporter"/>
    <property type="match status" value="2"/>
</dbReference>
<evidence type="ECO:0000256" key="3">
    <source>
        <dbReference type="ARBA" id="ARBA00022692"/>
    </source>
</evidence>
<feature type="transmembrane region" description="Helical" evidence="6">
    <location>
        <begin position="310"/>
        <end position="333"/>
    </location>
</feature>
<feature type="transmembrane region" description="Helical" evidence="6">
    <location>
        <begin position="441"/>
        <end position="462"/>
    </location>
</feature>
<dbReference type="Gene3D" id="1.20.1250.20">
    <property type="entry name" value="MFS general substrate transporter like domains"/>
    <property type="match status" value="2"/>
</dbReference>
<dbReference type="PANTHER" id="PTHR19432">
    <property type="entry name" value="SUGAR TRANSPORTER"/>
    <property type="match status" value="1"/>
</dbReference>
<feature type="transmembrane region" description="Helical" evidence="6">
    <location>
        <begin position="474"/>
        <end position="492"/>
    </location>
</feature>
<comment type="subcellular location">
    <subcellularLocation>
        <location evidence="1">Membrane</location>
        <topology evidence="1">Multi-pass membrane protein</topology>
    </subcellularLocation>
</comment>
<evidence type="ECO:0000256" key="6">
    <source>
        <dbReference type="SAM" id="Phobius"/>
    </source>
</evidence>
<evidence type="ECO:0000256" key="2">
    <source>
        <dbReference type="ARBA" id="ARBA00022448"/>
    </source>
</evidence>
<dbReference type="Proteomes" id="UP000610456">
    <property type="component" value="Unassembled WGS sequence"/>
</dbReference>
<feature type="transmembrane region" description="Helical" evidence="6">
    <location>
        <begin position="80"/>
        <end position="96"/>
    </location>
</feature>
<evidence type="ECO:0000313" key="7">
    <source>
        <dbReference type="EMBL" id="GHA29500.1"/>
    </source>
</evidence>
<dbReference type="PANTHER" id="PTHR19432:SF35">
    <property type="entry name" value="SOLUTE CARRIER FAMILY 45 MEMBER 3 ISOFORM X1"/>
    <property type="match status" value="1"/>
</dbReference>
<evidence type="ECO:0000313" key="8">
    <source>
        <dbReference type="Proteomes" id="UP000610456"/>
    </source>
</evidence>
<organism evidence="7 8">
    <name type="scientific">Salinimicrobium marinum</name>
    <dbReference type="NCBI Taxonomy" id="680283"/>
    <lineage>
        <taxon>Bacteria</taxon>
        <taxon>Pseudomonadati</taxon>
        <taxon>Bacteroidota</taxon>
        <taxon>Flavobacteriia</taxon>
        <taxon>Flavobacteriales</taxon>
        <taxon>Flavobacteriaceae</taxon>
        <taxon>Salinimicrobium</taxon>
    </lineage>
</organism>
<feature type="transmembrane region" description="Helical" evidence="6">
    <location>
        <begin position="48"/>
        <end position="68"/>
    </location>
</feature>
<reference evidence="7" key="1">
    <citation type="journal article" date="2014" name="Int. J. Syst. Evol. Microbiol.">
        <title>Complete genome sequence of Corynebacterium casei LMG S-19264T (=DSM 44701T), isolated from a smear-ripened cheese.</title>
        <authorList>
            <consortium name="US DOE Joint Genome Institute (JGI-PGF)"/>
            <person name="Walter F."/>
            <person name="Albersmeier A."/>
            <person name="Kalinowski J."/>
            <person name="Ruckert C."/>
        </authorList>
    </citation>
    <scope>NUCLEOTIDE SEQUENCE</scope>
    <source>
        <strain evidence="7">KCTC 12719</strain>
    </source>
</reference>
<dbReference type="RefSeq" id="WP_189603454.1">
    <property type="nucleotide sequence ID" value="NZ_BMXB01000002.1"/>
</dbReference>
<accession>A0A918VVV0</accession>